<feature type="domain" description="FAS1-like dehydratase" evidence="1">
    <location>
        <begin position="6"/>
        <end position="135"/>
    </location>
</feature>
<evidence type="ECO:0000259" key="1">
    <source>
        <dbReference type="Pfam" id="PF13452"/>
    </source>
</evidence>
<dbReference type="Gene3D" id="3.10.129.10">
    <property type="entry name" value="Hotdog Thioesterase"/>
    <property type="match status" value="1"/>
</dbReference>
<dbReference type="PIRSF" id="PIRSF018072">
    <property type="entry name" value="UCP018072"/>
    <property type="match status" value="1"/>
</dbReference>
<dbReference type="Pfam" id="PF13452">
    <property type="entry name" value="FAS1_DH_region"/>
    <property type="match status" value="1"/>
</dbReference>
<accession>A0A2U3ALK8</accession>
<organism evidence="2 3">
    <name type="scientific">Kurthia sibirica</name>
    <dbReference type="NCBI Taxonomy" id="202750"/>
    <lineage>
        <taxon>Bacteria</taxon>
        <taxon>Bacillati</taxon>
        <taxon>Bacillota</taxon>
        <taxon>Bacilli</taxon>
        <taxon>Bacillales</taxon>
        <taxon>Caryophanaceae</taxon>
        <taxon>Kurthia</taxon>
    </lineage>
</organism>
<dbReference type="CDD" id="cd03441">
    <property type="entry name" value="R_hydratase_like"/>
    <property type="match status" value="1"/>
</dbReference>
<keyword evidence="3" id="KW-1185">Reference proteome</keyword>
<dbReference type="OrthoDB" id="160199at2"/>
<protein>
    <submittedName>
        <fullName evidence="2">MaoC family dehydratase</fullName>
    </submittedName>
</protein>
<sequence>MSMTSIIGQKSIDFIFEVTAERIKEFAQAIGDDNPLYSDEEHAKKMGYPTIIAPLTFPVVVAAANEKGFDLGLDQRRMLHGEQEFIYMRPIHVGDILSCHSIVSDVYEKKGKNGVMEFIVIDTNMLDVVGELVVTSRMNIVYRALQKQR</sequence>
<dbReference type="AlphaFoldDB" id="A0A2U3ALK8"/>
<comment type="caution">
    <text evidence="2">The sequence shown here is derived from an EMBL/GenBank/DDBJ whole genome shotgun (WGS) entry which is preliminary data.</text>
</comment>
<dbReference type="InterPro" id="IPR029069">
    <property type="entry name" value="HotDog_dom_sf"/>
</dbReference>
<dbReference type="EMBL" id="QFVR01000009">
    <property type="protein sequence ID" value="PWI25382.1"/>
    <property type="molecule type" value="Genomic_DNA"/>
</dbReference>
<name>A0A2U3ALK8_9BACL</name>
<evidence type="ECO:0000313" key="3">
    <source>
        <dbReference type="Proteomes" id="UP000245938"/>
    </source>
</evidence>
<dbReference type="InterPro" id="IPR039569">
    <property type="entry name" value="FAS1-like_DH_region"/>
</dbReference>
<dbReference type="InterPro" id="IPR016709">
    <property type="entry name" value="HadA-like"/>
</dbReference>
<dbReference type="RefSeq" id="WP_109306011.1">
    <property type="nucleotide sequence ID" value="NZ_BJUF01000033.1"/>
</dbReference>
<reference evidence="2 3" key="1">
    <citation type="submission" date="2018-05" db="EMBL/GenBank/DDBJ databases">
        <title>Kurthia sibirica genome sequence.</title>
        <authorList>
            <person name="Maclea K.S."/>
            <person name="Goen A.E."/>
        </authorList>
    </citation>
    <scope>NUCLEOTIDE SEQUENCE [LARGE SCALE GENOMIC DNA]</scope>
    <source>
        <strain evidence="2 3">ATCC 49154</strain>
    </source>
</reference>
<dbReference type="Proteomes" id="UP000245938">
    <property type="component" value="Unassembled WGS sequence"/>
</dbReference>
<dbReference type="SUPFAM" id="SSF54637">
    <property type="entry name" value="Thioesterase/thiol ester dehydrase-isomerase"/>
    <property type="match status" value="1"/>
</dbReference>
<evidence type="ECO:0000313" key="2">
    <source>
        <dbReference type="EMBL" id="PWI25382.1"/>
    </source>
</evidence>
<gene>
    <name evidence="2" type="ORF">DEX24_08570</name>
</gene>
<proteinExistence type="predicted"/>